<reference evidence="2 3" key="1">
    <citation type="submission" date="2014-04" db="EMBL/GenBank/DDBJ databases">
        <title>Evolutionary Origins and Diversification of the Mycorrhizal Mutualists.</title>
        <authorList>
            <consortium name="DOE Joint Genome Institute"/>
            <consortium name="Mycorrhizal Genomics Consortium"/>
            <person name="Kohler A."/>
            <person name="Kuo A."/>
            <person name="Nagy L.G."/>
            <person name="Floudas D."/>
            <person name="Copeland A."/>
            <person name="Barry K.W."/>
            <person name="Cichocki N."/>
            <person name="Veneault-Fourrey C."/>
            <person name="LaButti K."/>
            <person name="Lindquist E.A."/>
            <person name="Lipzen A."/>
            <person name="Lundell T."/>
            <person name="Morin E."/>
            <person name="Murat C."/>
            <person name="Riley R."/>
            <person name="Ohm R."/>
            <person name="Sun H."/>
            <person name="Tunlid A."/>
            <person name="Henrissat B."/>
            <person name="Grigoriev I.V."/>
            <person name="Hibbett D.S."/>
            <person name="Martin F."/>
        </authorList>
    </citation>
    <scope>NUCLEOTIDE SEQUENCE [LARGE SCALE GENOMIC DNA]</scope>
    <source>
        <strain evidence="2 3">Koide BX008</strain>
    </source>
</reference>
<dbReference type="HOGENOM" id="CLU_107212_0_0_1"/>
<sequence>MSSSGPKSANPLLTIDERNEVHRSISKAEAEQKDVRQTIAKAEAELQRLLDHQEKVKNNISQLKKTLVIHRIFPREIFGHVFSILCAGSAEKISIPYTKHRTPPQITVSHVCSKWREIALATPALWKNVEITQPGNDKWVQVAIKLLFNRAGTRGVDLALNMEKISSNEMREILYDVVLPLHVKKLHLTLPLSALENLSQKSDDIIANIDEIALSPNHTPVPQQD</sequence>
<name>A0A0C2SPK1_AMAMK</name>
<dbReference type="EMBL" id="KN818244">
    <property type="protein sequence ID" value="KIL65160.1"/>
    <property type="molecule type" value="Genomic_DNA"/>
</dbReference>
<accession>A0A0C2SPK1</accession>
<protein>
    <submittedName>
        <fullName evidence="2">Uncharacterized protein</fullName>
    </submittedName>
</protein>
<dbReference type="OrthoDB" id="3016965at2759"/>
<evidence type="ECO:0000256" key="1">
    <source>
        <dbReference type="SAM" id="Coils"/>
    </source>
</evidence>
<proteinExistence type="predicted"/>
<evidence type="ECO:0000313" key="2">
    <source>
        <dbReference type="EMBL" id="KIL65160.1"/>
    </source>
</evidence>
<keyword evidence="1" id="KW-0175">Coiled coil</keyword>
<dbReference type="InParanoid" id="A0A0C2SPK1"/>
<organism evidence="2 3">
    <name type="scientific">Amanita muscaria (strain Koide BX008)</name>
    <dbReference type="NCBI Taxonomy" id="946122"/>
    <lineage>
        <taxon>Eukaryota</taxon>
        <taxon>Fungi</taxon>
        <taxon>Dikarya</taxon>
        <taxon>Basidiomycota</taxon>
        <taxon>Agaricomycotina</taxon>
        <taxon>Agaricomycetes</taxon>
        <taxon>Agaricomycetidae</taxon>
        <taxon>Agaricales</taxon>
        <taxon>Pluteineae</taxon>
        <taxon>Amanitaceae</taxon>
        <taxon>Amanita</taxon>
    </lineage>
</organism>
<evidence type="ECO:0000313" key="3">
    <source>
        <dbReference type="Proteomes" id="UP000054549"/>
    </source>
</evidence>
<dbReference type="Proteomes" id="UP000054549">
    <property type="component" value="Unassembled WGS sequence"/>
</dbReference>
<gene>
    <name evidence="2" type="ORF">M378DRAFT_11017</name>
</gene>
<dbReference type="Gene3D" id="1.20.1280.50">
    <property type="match status" value="1"/>
</dbReference>
<dbReference type="AlphaFoldDB" id="A0A0C2SPK1"/>
<dbReference type="STRING" id="946122.A0A0C2SPK1"/>
<feature type="coiled-coil region" evidence="1">
    <location>
        <begin position="25"/>
        <end position="66"/>
    </location>
</feature>
<keyword evidence="3" id="KW-1185">Reference proteome</keyword>